<evidence type="ECO:0000313" key="3">
    <source>
        <dbReference type="Proteomes" id="UP000813215"/>
    </source>
</evidence>
<feature type="compositionally biased region" description="Low complexity" evidence="1">
    <location>
        <begin position="67"/>
        <end position="76"/>
    </location>
</feature>
<organism evidence="2 3">
    <name type="scientific">Pelatocladus maniniholoensis HA4357-MV3</name>
    <dbReference type="NCBI Taxonomy" id="1117104"/>
    <lineage>
        <taxon>Bacteria</taxon>
        <taxon>Bacillati</taxon>
        <taxon>Cyanobacteriota</taxon>
        <taxon>Cyanophyceae</taxon>
        <taxon>Nostocales</taxon>
        <taxon>Nostocaceae</taxon>
        <taxon>Pelatocladus</taxon>
    </lineage>
</organism>
<dbReference type="AlphaFoldDB" id="A0A9E3H5T6"/>
<gene>
    <name evidence="2" type="ORF">KME28_06885</name>
</gene>
<evidence type="ECO:0000313" key="2">
    <source>
        <dbReference type="EMBL" id="MBW4431449.1"/>
    </source>
</evidence>
<reference evidence="2" key="1">
    <citation type="submission" date="2021-05" db="EMBL/GenBank/DDBJ databases">
        <authorList>
            <person name="Pietrasiak N."/>
            <person name="Ward R."/>
            <person name="Stajich J.E."/>
            <person name="Kurbessoian T."/>
        </authorList>
    </citation>
    <scope>NUCLEOTIDE SEQUENCE</scope>
    <source>
        <strain evidence="2">HA4357-MV3</strain>
    </source>
</reference>
<feature type="region of interest" description="Disordered" evidence="1">
    <location>
        <begin position="65"/>
        <end position="125"/>
    </location>
</feature>
<comment type="caution">
    <text evidence="2">The sequence shown here is derived from an EMBL/GenBank/DDBJ whole genome shotgun (WGS) entry which is preliminary data.</text>
</comment>
<sequence length="555" mass="64639">MKKREDIIEKFSTFLSFGNPGSDGNPIWRTDPELERCMRSLVESQRDANEEFWAQYFLKVIREKSTQQETETQEQGEQGGQGGQQDTGNFSASPHHPSGGSLRDAARTQSLQRRVPPQRPPHRITTSSFIAGKHLSAYLQEACLWASQKSYQRFKYLQHKYPLEEFFQIANAAANPASKLLKNFNFEYPLTNIEGYAKTAIIRLISNTIYQHDLEAKRGKFSDYGLLKDLNTKELREALLYQGINHTKLDLYCLVWQCLDKIYQPARCQGGRSLEPPNQQHLQEIAYCYNQKINKLDFPTTSISSEKVQHMLSICVRSARDYRTKRFLPLEEYDNVSDPIPTLWDNLIQQETWEQVQSIVSNLFASLPEAGQTIFKLWQGLNLTQTEIAIILKNKYPDLQKQYQVARHSDRYIRNLLKKIAIELNKLDPDICFKNEKELENIKDAMNECLRFHCQKIFYSTLDKIVEQFPEQEKISMLTNQIHTLEQTNYQQITVFISEGSQIISHLKKYLAICFKNELEESIKLEKNSLAIVNHKIADFVEEWLKTKFYFTNQG</sequence>
<dbReference type="Proteomes" id="UP000813215">
    <property type="component" value="Unassembled WGS sequence"/>
</dbReference>
<reference evidence="2" key="2">
    <citation type="journal article" date="2022" name="Microbiol. Resour. Announc.">
        <title>Metagenome Sequencing to Explore Phylogenomics of Terrestrial Cyanobacteria.</title>
        <authorList>
            <person name="Ward R.D."/>
            <person name="Stajich J.E."/>
            <person name="Johansen J.R."/>
            <person name="Huntemann M."/>
            <person name="Clum A."/>
            <person name="Foster B."/>
            <person name="Foster B."/>
            <person name="Roux S."/>
            <person name="Palaniappan K."/>
            <person name="Varghese N."/>
            <person name="Mukherjee S."/>
            <person name="Reddy T.B.K."/>
            <person name="Daum C."/>
            <person name="Copeland A."/>
            <person name="Chen I.A."/>
            <person name="Ivanova N.N."/>
            <person name="Kyrpides N.C."/>
            <person name="Shapiro N."/>
            <person name="Eloe-Fadrosh E.A."/>
            <person name="Pietrasiak N."/>
        </authorList>
    </citation>
    <scope>NUCLEOTIDE SEQUENCE</scope>
    <source>
        <strain evidence="2">HA4357-MV3</strain>
    </source>
</reference>
<accession>A0A9E3H5T6</accession>
<dbReference type="EMBL" id="JAHHHW010000070">
    <property type="protein sequence ID" value="MBW4431449.1"/>
    <property type="molecule type" value="Genomic_DNA"/>
</dbReference>
<name>A0A9E3H5T6_9NOST</name>
<protein>
    <submittedName>
        <fullName evidence="2">Sigma-70 family RNA polymerase sigma factor</fullName>
    </submittedName>
</protein>
<proteinExistence type="predicted"/>
<evidence type="ECO:0000256" key="1">
    <source>
        <dbReference type="SAM" id="MobiDB-lite"/>
    </source>
</evidence>